<feature type="transmembrane region" description="Helical" evidence="6">
    <location>
        <begin position="252"/>
        <end position="281"/>
    </location>
</feature>
<evidence type="ECO:0000313" key="8">
    <source>
        <dbReference type="Proteomes" id="UP000005952"/>
    </source>
</evidence>
<evidence type="ECO:0000313" key="7">
    <source>
        <dbReference type="EMBL" id="AGK56688.1"/>
    </source>
</evidence>
<dbReference type="PANTHER" id="PTHR21716">
    <property type="entry name" value="TRANSMEMBRANE PROTEIN"/>
    <property type="match status" value="1"/>
</dbReference>
<keyword evidence="8" id="KW-1185">Reference proteome</keyword>
<keyword evidence="4 6" id="KW-1133">Transmembrane helix</keyword>
<feature type="transmembrane region" description="Helical" evidence="6">
    <location>
        <begin position="31"/>
        <end position="49"/>
    </location>
</feature>
<keyword evidence="5 6" id="KW-0472">Membrane</keyword>
<organism evidence="7 8">
    <name type="scientific">Hyphomicrobium denitrificans 1NES1</name>
    <dbReference type="NCBI Taxonomy" id="670307"/>
    <lineage>
        <taxon>Bacteria</taxon>
        <taxon>Pseudomonadati</taxon>
        <taxon>Pseudomonadota</taxon>
        <taxon>Alphaproteobacteria</taxon>
        <taxon>Hyphomicrobiales</taxon>
        <taxon>Hyphomicrobiaceae</taxon>
        <taxon>Hyphomicrobium</taxon>
    </lineage>
</organism>
<name>N0B172_9HYPH</name>
<evidence type="ECO:0000256" key="5">
    <source>
        <dbReference type="ARBA" id="ARBA00023136"/>
    </source>
</evidence>
<dbReference type="GO" id="GO:0055085">
    <property type="term" value="P:transmembrane transport"/>
    <property type="evidence" value="ECO:0007669"/>
    <property type="project" value="TreeGrafter"/>
</dbReference>
<evidence type="ECO:0000256" key="6">
    <source>
        <dbReference type="SAM" id="Phobius"/>
    </source>
</evidence>
<reference evidence="7 8" key="1">
    <citation type="journal article" date="2013" name="Genome Announc.">
        <title>Genome sequences for three denitrifying bacterial strains isolated from a uranium- and nitrate-contaminated subsurface environment.</title>
        <authorList>
            <person name="Venkatramanan R."/>
            <person name="Prakash O."/>
            <person name="Woyke T."/>
            <person name="Chain P."/>
            <person name="Goodwin L.A."/>
            <person name="Watson D."/>
            <person name="Brooks S."/>
            <person name="Kostka J.E."/>
            <person name="Green S.J."/>
        </authorList>
    </citation>
    <scope>NUCLEOTIDE SEQUENCE [LARGE SCALE GENOMIC DNA]</scope>
    <source>
        <strain evidence="7 8">1NES1</strain>
    </source>
</reference>
<dbReference type="PANTHER" id="PTHR21716:SF64">
    <property type="entry name" value="AI-2 TRANSPORT PROTEIN TQSA"/>
    <property type="match status" value="1"/>
</dbReference>
<dbReference type="EMBL" id="CP005587">
    <property type="protein sequence ID" value="AGK56688.1"/>
    <property type="molecule type" value="Genomic_DNA"/>
</dbReference>
<dbReference type="Pfam" id="PF01594">
    <property type="entry name" value="AI-2E_transport"/>
    <property type="match status" value="1"/>
</dbReference>
<accession>N0B172</accession>
<keyword evidence="3 6" id="KW-0812">Transmembrane</keyword>
<gene>
    <name evidence="7" type="ORF">HYPDE_25018</name>
</gene>
<feature type="transmembrane region" description="Helical" evidence="6">
    <location>
        <begin position="61"/>
        <end position="81"/>
    </location>
</feature>
<dbReference type="InterPro" id="IPR002549">
    <property type="entry name" value="AI-2E-like"/>
</dbReference>
<evidence type="ECO:0000256" key="2">
    <source>
        <dbReference type="ARBA" id="ARBA00009773"/>
    </source>
</evidence>
<dbReference type="HOGENOM" id="CLU_021513_0_0_5"/>
<feature type="transmembrane region" description="Helical" evidence="6">
    <location>
        <begin position="326"/>
        <end position="351"/>
    </location>
</feature>
<evidence type="ECO:0000256" key="1">
    <source>
        <dbReference type="ARBA" id="ARBA00004141"/>
    </source>
</evidence>
<sequence length="605" mass="63478">MPLLANSLRSLSAALVVAALLIATLVLGREILVPLALAVIACFILVPAVRWLEQYALPEWLAVSSVVVIVTGILLGASVALSSQLLSLAAELPAYRANVMDKAHAVVGSSAPPGVVSRAIDAVETYQEMLNRELKLGADSSAQEGKSETKVVVAQGSGSETWHGIQILAEPLAQTALTFLFTLFLLAQYRDLRDRVVRVFGTDNMTETTSAMSDAGERLSALFTGQVILNASFGIFVGCVLMIVGVPNAPLWGVVAFIMRFVPFIGVYVAAIPPVLLAAAVDPGWTKAICTLAVFVIGEPIMGQVLEPFFLGKRAGLSPFAMILAASFWTLVWGPIGLVLAAPLTLVVVVLGRYIPDLEFVSVLLGDEPPLSEQQEFYHRLLSGDAYAAVDQIDEAKEASSPEAVLDNLVFPALHFAVIDRRRGRFDAEAMKELEEAIGEVASECLPQVGADGAPVLIIPVRGIFDTLAARFAVGAINAHVPDAASGILSASGLTALSSIDLGHASAPKKLVFITVAGVAEKALTFLAKKGAEKFPESQISILDLTRPAGSISVASRGNNNPQAFNRLTDLMASVEPNAVSTAATSTIGSASSAAERGTALSGGY</sequence>
<dbReference type="Proteomes" id="UP000005952">
    <property type="component" value="Chromosome"/>
</dbReference>
<dbReference type="eggNOG" id="COG0628">
    <property type="taxonomic scope" value="Bacteria"/>
</dbReference>
<evidence type="ECO:0000256" key="4">
    <source>
        <dbReference type="ARBA" id="ARBA00022989"/>
    </source>
</evidence>
<protein>
    <recommendedName>
        <fullName evidence="9">Permease</fullName>
    </recommendedName>
</protein>
<dbReference type="RefSeq" id="WP_015596725.1">
    <property type="nucleotide sequence ID" value="NC_021172.1"/>
</dbReference>
<dbReference type="STRING" id="670307.HYPDE_25018"/>
<dbReference type="KEGG" id="hdt:HYPDE_25018"/>
<feature type="transmembrane region" description="Helical" evidence="6">
    <location>
        <begin position="172"/>
        <end position="189"/>
    </location>
</feature>
<feature type="transmembrane region" description="Helical" evidence="6">
    <location>
        <begin position="7"/>
        <end position="25"/>
    </location>
</feature>
<comment type="subcellular location">
    <subcellularLocation>
        <location evidence="1">Membrane</location>
        <topology evidence="1">Multi-pass membrane protein</topology>
    </subcellularLocation>
</comment>
<feature type="transmembrane region" description="Helical" evidence="6">
    <location>
        <begin position="227"/>
        <end position="246"/>
    </location>
</feature>
<dbReference type="OrthoDB" id="9799225at2"/>
<dbReference type="AlphaFoldDB" id="N0B172"/>
<comment type="similarity">
    <text evidence="2">Belongs to the autoinducer-2 exporter (AI-2E) (TC 2.A.86) family.</text>
</comment>
<evidence type="ECO:0000256" key="3">
    <source>
        <dbReference type="ARBA" id="ARBA00022692"/>
    </source>
</evidence>
<feature type="transmembrane region" description="Helical" evidence="6">
    <location>
        <begin position="288"/>
        <end position="306"/>
    </location>
</feature>
<proteinExistence type="inferred from homology"/>
<dbReference type="GO" id="GO:0016020">
    <property type="term" value="C:membrane"/>
    <property type="evidence" value="ECO:0007669"/>
    <property type="project" value="UniProtKB-SubCell"/>
</dbReference>
<evidence type="ECO:0008006" key="9">
    <source>
        <dbReference type="Google" id="ProtNLM"/>
    </source>
</evidence>